<dbReference type="Gene3D" id="2.130.10.10">
    <property type="entry name" value="YVTN repeat-like/Quinoprotein amine dehydrogenase"/>
    <property type="match status" value="1"/>
</dbReference>
<dbReference type="GeneID" id="93557664"/>
<feature type="signal peptide" evidence="1">
    <location>
        <begin position="1"/>
        <end position="23"/>
    </location>
</feature>
<organism evidence="2 3">
    <name type="scientific">Paraprevotella clara YIT 11840</name>
    <dbReference type="NCBI Taxonomy" id="762968"/>
    <lineage>
        <taxon>Bacteria</taxon>
        <taxon>Pseudomonadati</taxon>
        <taxon>Bacteroidota</taxon>
        <taxon>Bacteroidia</taxon>
        <taxon>Bacteroidales</taxon>
        <taxon>Prevotellaceae</taxon>
        <taxon>Paraprevotella</taxon>
    </lineage>
</organism>
<accession>G5SS80</accession>
<dbReference type="EMBL" id="AFFY01000029">
    <property type="protein sequence ID" value="EHG99911.1"/>
    <property type="molecule type" value="Genomic_DNA"/>
</dbReference>
<keyword evidence="1" id="KW-0732">Signal</keyword>
<proteinExistence type="predicted"/>
<dbReference type="PATRIC" id="fig|762968.3.peg.1989"/>
<sequence length="587" mass="66314">MKKRRLHLYTAAMLFACAYSLYGQTTYTDGVFMLNEDWYGHNNSTLNFIRPDHPTDPFEYYIIQNNESNAGQSLGATAQFGAVYGDYLFIISKQDQDAGDGLSPGESAETRQGGRIVVADAQTMEIKSRIPIIRANEKGVSIADGRSFVGVDETKGYVGTSNGIYILSFSPFEITGRIEGTENPLITGDEDNADGVGPLYQNQIGMMLRTADYVFAIQQDKGVLVIDPQTDKIIHTVEGCFSTMAQSKDGNIWVGRNTNMDYQHYPYGNMGSSGECWEGKELLRINPETFETEAVPMTEGGINQTWYAWTAGSLCASTQENALYFTYNENRWSWFTTSKLYRFDIDTRTFTQIYDSATDKRYFYGASIRIHPLDDQIYGALYLDNVVQSYWIYQMDNQGNVLKELEPIDRYWFPALFIFPDNHAPEVEELPDVTLEDGAVEIDLSSKATDKDNLDAAIVKTVKSNSNEDVVEARIRNHRLTLQPKTVGEADLVIRFNSNGKYVDRTLHVKSLTTGIRHTEESPVRVWGKDGRIHIKGLQRPTRVLVYDTDGRQIRDTVLSPGDCIEGLPGGKCYILKFNRKQYKLIY</sequence>
<dbReference type="STRING" id="762968.HMPREF9441_02230"/>
<dbReference type="PROSITE" id="PS51257">
    <property type="entry name" value="PROKAR_LIPOPROTEIN"/>
    <property type="match status" value="1"/>
</dbReference>
<evidence type="ECO:0000313" key="2">
    <source>
        <dbReference type="EMBL" id="EHG99911.1"/>
    </source>
</evidence>
<protein>
    <recommendedName>
        <fullName evidence="4">DUF5074 domain-containing protein</fullName>
    </recommendedName>
</protein>
<keyword evidence="3" id="KW-1185">Reference proteome</keyword>
<dbReference type="InterPro" id="IPR031815">
    <property type="entry name" value="DUF5074"/>
</dbReference>
<dbReference type="AlphaFoldDB" id="G5SS80"/>
<feature type="chain" id="PRO_5005349306" description="DUF5074 domain-containing protein" evidence="1">
    <location>
        <begin position="24"/>
        <end position="587"/>
    </location>
</feature>
<name>G5SS80_9BACT</name>
<dbReference type="HOGENOM" id="CLU_010906_2_0_10"/>
<reference evidence="2 3" key="1">
    <citation type="submission" date="2011-03" db="EMBL/GenBank/DDBJ databases">
        <authorList>
            <person name="Weinstock G."/>
            <person name="Sodergren E."/>
            <person name="Clifton S."/>
            <person name="Fulton L."/>
            <person name="Fulton B."/>
            <person name="Courtney L."/>
            <person name="Fronick C."/>
            <person name="Harrison M."/>
            <person name="Strong C."/>
            <person name="Farmer C."/>
            <person name="Delahaunty K."/>
            <person name="Markovic C."/>
            <person name="Hall O."/>
            <person name="Minx P."/>
            <person name="Tomlinson C."/>
            <person name="Mitreva M."/>
            <person name="Hou S."/>
            <person name="Chen J."/>
            <person name="Wollam A."/>
            <person name="Pepin K.H."/>
            <person name="Johnson M."/>
            <person name="Bhonagiri V."/>
            <person name="Zhang X."/>
            <person name="Suruliraj S."/>
            <person name="Warren W."/>
            <person name="Chinwalla A."/>
            <person name="Mardis E.R."/>
            <person name="Wilson R.K."/>
        </authorList>
    </citation>
    <scope>NUCLEOTIDE SEQUENCE [LARGE SCALE GENOMIC DNA]</scope>
    <source>
        <strain evidence="2 3">YIT 11840</strain>
    </source>
</reference>
<dbReference type="SUPFAM" id="SSF63825">
    <property type="entry name" value="YWTD domain"/>
    <property type="match status" value="1"/>
</dbReference>
<gene>
    <name evidence="2" type="ORF">HMPREF9441_02230</name>
</gene>
<dbReference type="InterPro" id="IPR015943">
    <property type="entry name" value="WD40/YVTN_repeat-like_dom_sf"/>
</dbReference>
<dbReference type="Pfam" id="PF16819">
    <property type="entry name" value="DUF5074"/>
    <property type="match status" value="1"/>
</dbReference>
<dbReference type="Proteomes" id="UP000003598">
    <property type="component" value="Unassembled WGS sequence"/>
</dbReference>
<dbReference type="eggNOG" id="COG3292">
    <property type="taxonomic scope" value="Bacteria"/>
</dbReference>
<dbReference type="RefSeq" id="WP_008620604.1">
    <property type="nucleotide sequence ID" value="NZ_JH376602.1"/>
</dbReference>
<dbReference type="OrthoDB" id="1041092at2"/>
<evidence type="ECO:0000256" key="1">
    <source>
        <dbReference type="SAM" id="SignalP"/>
    </source>
</evidence>
<evidence type="ECO:0008006" key="4">
    <source>
        <dbReference type="Google" id="ProtNLM"/>
    </source>
</evidence>
<comment type="caution">
    <text evidence="2">The sequence shown here is derived from an EMBL/GenBank/DDBJ whole genome shotgun (WGS) entry which is preliminary data.</text>
</comment>
<evidence type="ECO:0000313" key="3">
    <source>
        <dbReference type="Proteomes" id="UP000003598"/>
    </source>
</evidence>